<dbReference type="Gene3D" id="3.30.420.10">
    <property type="entry name" value="Ribonuclease H-like superfamily/Ribonuclease H"/>
    <property type="match status" value="1"/>
</dbReference>
<dbReference type="Gene3D" id="3.40.50.2300">
    <property type="match status" value="1"/>
</dbReference>
<gene>
    <name evidence="6" type="ORF">WJX75_005893</name>
</gene>
<dbReference type="InterPro" id="IPR036397">
    <property type="entry name" value="RNaseH_sf"/>
</dbReference>
<comment type="similarity">
    <text evidence="1">Belongs to the argonaute family. Ago subfamily.</text>
</comment>
<dbReference type="Proteomes" id="UP001491310">
    <property type="component" value="Unassembled WGS sequence"/>
</dbReference>
<feature type="domain" description="Piwi" evidence="5">
    <location>
        <begin position="657"/>
        <end position="961"/>
    </location>
</feature>
<dbReference type="SUPFAM" id="SSF53098">
    <property type="entry name" value="Ribonuclease H-like"/>
    <property type="match status" value="1"/>
</dbReference>
<dbReference type="SMART" id="SM00950">
    <property type="entry name" value="Piwi"/>
    <property type="match status" value="1"/>
</dbReference>
<feature type="domain" description="PAZ" evidence="4">
    <location>
        <begin position="359"/>
        <end position="474"/>
    </location>
</feature>
<dbReference type="Pfam" id="PF02170">
    <property type="entry name" value="PAZ"/>
    <property type="match status" value="1"/>
</dbReference>
<feature type="compositionally biased region" description="Gly residues" evidence="3">
    <location>
        <begin position="17"/>
        <end position="30"/>
    </location>
</feature>
<comment type="caution">
    <text evidence="6">The sequence shown here is derived from an EMBL/GenBank/DDBJ whole genome shotgun (WGS) entry which is preliminary data.</text>
</comment>
<dbReference type="InterPro" id="IPR012337">
    <property type="entry name" value="RNaseH-like_sf"/>
</dbReference>
<dbReference type="SMART" id="SM01163">
    <property type="entry name" value="DUF1785"/>
    <property type="match status" value="1"/>
</dbReference>
<proteinExistence type="inferred from homology"/>
<evidence type="ECO:0000256" key="3">
    <source>
        <dbReference type="SAM" id="MobiDB-lite"/>
    </source>
</evidence>
<dbReference type="InterPro" id="IPR032472">
    <property type="entry name" value="ArgoL2"/>
</dbReference>
<evidence type="ECO:0008006" key="8">
    <source>
        <dbReference type="Google" id="ProtNLM"/>
    </source>
</evidence>
<dbReference type="Pfam" id="PF16486">
    <property type="entry name" value="ArgoN"/>
    <property type="match status" value="1"/>
</dbReference>
<feature type="compositionally biased region" description="Basic and acidic residues" evidence="3">
    <location>
        <begin position="31"/>
        <end position="41"/>
    </location>
</feature>
<dbReference type="CDD" id="cd02846">
    <property type="entry name" value="PAZ_argonaute_like"/>
    <property type="match status" value="1"/>
</dbReference>
<dbReference type="InterPro" id="IPR032473">
    <property type="entry name" value="Argonaute_Mid_dom"/>
</dbReference>
<evidence type="ECO:0000313" key="6">
    <source>
        <dbReference type="EMBL" id="KAK9915190.1"/>
    </source>
</evidence>
<evidence type="ECO:0000259" key="5">
    <source>
        <dbReference type="PROSITE" id="PS50822"/>
    </source>
</evidence>
<evidence type="ECO:0000313" key="7">
    <source>
        <dbReference type="Proteomes" id="UP001491310"/>
    </source>
</evidence>
<dbReference type="InterPro" id="IPR003100">
    <property type="entry name" value="PAZ_dom"/>
</dbReference>
<dbReference type="Pfam" id="PF16488">
    <property type="entry name" value="ArgoL2"/>
    <property type="match status" value="1"/>
</dbReference>
<dbReference type="PROSITE" id="PS50822">
    <property type="entry name" value="PIWI"/>
    <property type="match status" value="1"/>
</dbReference>
<protein>
    <recommendedName>
        <fullName evidence="8">Piwi-domain-containing protein</fullName>
    </recommendedName>
</protein>
<sequence>MIMSSARGRGGGDRFSGRGGSRGPGGGRDFGGGRDGARGPREFAPGGGRGGEGRGGGRGGGRGRGDFDDCPPPTFGPDREAPLKGAGTAAARPGQQLTLMSVASSAAQVEATFDGFSKGIQATGLQPRPKRPGFGKAAHRTLQLVANHFPVSCKLEQAFHYDVTVSSMRRTDPEKEMENLDISDKERAPRGPEKPLTSELSRRVVKALAEQERWPSVWAYDGRRNIYAAKLFLPQHESVFKVETTDGESDRQRLFKVSIKWVQTISITALLTFVRGQNGEEIPQDAVQALDIALKHSVSYRDDVKTFARAIFWHDPTKVKPLGNGAEVWLGYQQSLRPSQAGLTLNMGMAATAFLEHQPVMDYLMRAVGLRNPRDFARLTPHQLRTASKAITGIKVEVRLGGAFSRKYRAKGLMPKGPAELTFHNEQEGRDMTVAEYYEMHYHISVEFPEVPCINVGTPTKPVWLPPEVCWIAPGQRRLKLDEKQTAEMIKTAAQKPGERKEYLQKCLRDFADLPNDPVVKSFGMTVDPSFLKVTGRQLPAPELQYKSRKIVPQPDKGSWDMIDTGFFQPGAITSFAIACFCSQRSAGGPKEDRASLQNFMSDLLSGCRKAGIQVPGPGLVPEPLIVWHNSSSSFPGDTMAAAFEAAKSFFKKDPDILFVILPERGATEVYKAVKRASDSHLGVPSQCFNPQKGGISIPPRKPRDQYIGNVVMKINAKLSGVNVSLISRPVPWMNEPFMILGADVTHPVGFNQSSPSVAAVVGSLDRHLSIFGARILLQPHRVEIIMELKEAAKKLMIEFYKRTRHKPKRLIMYRDGVSEGQYPQVQRYEIPQLVQAICELNNCDIKDCDIPITYMVVSKGHHTRLFPATPRDGDRNGNVFPGTVVDKGIVHPTEYDFYLNAHASIQGTSRPVHYHVLLDQNRLGPDQLHSLTYDMCYLFCRCTRSVSIVPPCYYAHLAAFRGRILVTESLSDTESSVSGGTAGPANVEYAEMHTNLFNKMFYV</sequence>
<accession>A0ABR2YUY4</accession>
<dbReference type="Pfam" id="PF02171">
    <property type="entry name" value="Piwi"/>
    <property type="match status" value="1"/>
</dbReference>
<feature type="region of interest" description="Disordered" evidence="3">
    <location>
        <begin position="1"/>
        <end position="91"/>
    </location>
</feature>
<evidence type="ECO:0000256" key="2">
    <source>
        <dbReference type="ARBA" id="ARBA00023158"/>
    </source>
</evidence>
<dbReference type="InterPro" id="IPR036085">
    <property type="entry name" value="PAZ_dom_sf"/>
</dbReference>
<dbReference type="InterPro" id="IPR014811">
    <property type="entry name" value="ArgoL1"/>
</dbReference>
<evidence type="ECO:0000256" key="1">
    <source>
        <dbReference type="ARBA" id="ARBA00008201"/>
    </source>
</evidence>
<feature type="region of interest" description="Disordered" evidence="3">
    <location>
        <begin position="170"/>
        <end position="199"/>
    </location>
</feature>
<name>A0ABR2YUY4_9CHLO</name>
<evidence type="ECO:0000259" key="4">
    <source>
        <dbReference type="PROSITE" id="PS50821"/>
    </source>
</evidence>
<organism evidence="6 7">
    <name type="scientific">Coccomyxa subellipsoidea</name>
    <dbReference type="NCBI Taxonomy" id="248742"/>
    <lineage>
        <taxon>Eukaryota</taxon>
        <taxon>Viridiplantae</taxon>
        <taxon>Chlorophyta</taxon>
        <taxon>core chlorophytes</taxon>
        <taxon>Trebouxiophyceae</taxon>
        <taxon>Trebouxiophyceae incertae sedis</taxon>
        <taxon>Coccomyxaceae</taxon>
        <taxon>Coccomyxa</taxon>
    </lineage>
</organism>
<feature type="compositionally biased region" description="Basic and acidic residues" evidence="3">
    <location>
        <begin position="170"/>
        <end position="193"/>
    </location>
</feature>
<dbReference type="SUPFAM" id="SSF101690">
    <property type="entry name" value="PAZ domain"/>
    <property type="match status" value="1"/>
</dbReference>
<feature type="compositionally biased region" description="Gly residues" evidence="3">
    <location>
        <begin position="45"/>
        <end position="62"/>
    </location>
</feature>
<dbReference type="EMBL" id="JALJOT010000005">
    <property type="protein sequence ID" value="KAK9915190.1"/>
    <property type="molecule type" value="Genomic_DNA"/>
</dbReference>
<dbReference type="CDD" id="cd04657">
    <property type="entry name" value="Piwi_ago-like"/>
    <property type="match status" value="1"/>
</dbReference>
<dbReference type="InterPro" id="IPR003165">
    <property type="entry name" value="Piwi"/>
</dbReference>
<dbReference type="PANTHER" id="PTHR22891">
    <property type="entry name" value="EUKARYOTIC TRANSLATION INITIATION FACTOR 2C"/>
    <property type="match status" value="1"/>
</dbReference>
<dbReference type="PROSITE" id="PS50821">
    <property type="entry name" value="PAZ"/>
    <property type="match status" value="1"/>
</dbReference>
<dbReference type="Pfam" id="PF08699">
    <property type="entry name" value="ArgoL1"/>
    <property type="match status" value="1"/>
</dbReference>
<dbReference type="InterPro" id="IPR032474">
    <property type="entry name" value="Argonaute_N"/>
</dbReference>
<keyword evidence="2" id="KW-0943">RNA-mediated gene silencing</keyword>
<dbReference type="Pfam" id="PF16487">
    <property type="entry name" value="ArgoMid"/>
    <property type="match status" value="1"/>
</dbReference>
<keyword evidence="7" id="KW-1185">Reference proteome</keyword>
<reference evidence="6 7" key="1">
    <citation type="journal article" date="2024" name="Nat. Commun.">
        <title>Phylogenomics reveals the evolutionary origins of lichenization in chlorophyte algae.</title>
        <authorList>
            <person name="Puginier C."/>
            <person name="Libourel C."/>
            <person name="Otte J."/>
            <person name="Skaloud P."/>
            <person name="Haon M."/>
            <person name="Grisel S."/>
            <person name="Petersen M."/>
            <person name="Berrin J.G."/>
            <person name="Delaux P.M."/>
            <person name="Dal Grande F."/>
            <person name="Keller J."/>
        </authorList>
    </citation>
    <scope>NUCLEOTIDE SEQUENCE [LARGE SCALE GENOMIC DNA]</scope>
    <source>
        <strain evidence="6 7">SAG 216-7</strain>
    </source>
</reference>
<dbReference type="Gene3D" id="2.170.260.10">
    <property type="entry name" value="paz domain"/>
    <property type="match status" value="1"/>
</dbReference>
<dbReference type="InterPro" id="IPR045246">
    <property type="entry name" value="Piwi_ago-like"/>
</dbReference>